<dbReference type="AlphaFoldDB" id="A0A9D5C0D9"/>
<evidence type="ECO:0000313" key="4">
    <source>
        <dbReference type="Proteomes" id="UP001085076"/>
    </source>
</evidence>
<organism evidence="3 4">
    <name type="scientific">Dioscorea zingiberensis</name>
    <dbReference type="NCBI Taxonomy" id="325984"/>
    <lineage>
        <taxon>Eukaryota</taxon>
        <taxon>Viridiplantae</taxon>
        <taxon>Streptophyta</taxon>
        <taxon>Embryophyta</taxon>
        <taxon>Tracheophyta</taxon>
        <taxon>Spermatophyta</taxon>
        <taxon>Magnoliopsida</taxon>
        <taxon>Liliopsida</taxon>
        <taxon>Dioscoreales</taxon>
        <taxon>Dioscoreaceae</taxon>
        <taxon>Dioscorea</taxon>
    </lineage>
</organism>
<reference evidence="3" key="2">
    <citation type="journal article" date="2022" name="Hortic Res">
        <title>The genome of Dioscorea zingiberensis sheds light on the biosynthesis, origin and evolution of the medicinally important diosgenin saponins.</title>
        <authorList>
            <person name="Li Y."/>
            <person name="Tan C."/>
            <person name="Li Z."/>
            <person name="Guo J."/>
            <person name="Li S."/>
            <person name="Chen X."/>
            <person name="Wang C."/>
            <person name="Dai X."/>
            <person name="Yang H."/>
            <person name="Song W."/>
            <person name="Hou L."/>
            <person name="Xu J."/>
            <person name="Tong Z."/>
            <person name="Xu A."/>
            <person name="Yuan X."/>
            <person name="Wang W."/>
            <person name="Yang Q."/>
            <person name="Chen L."/>
            <person name="Sun Z."/>
            <person name="Wang K."/>
            <person name="Pan B."/>
            <person name="Chen J."/>
            <person name="Bao Y."/>
            <person name="Liu F."/>
            <person name="Qi X."/>
            <person name="Gang D.R."/>
            <person name="Wen J."/>
            <person name="Li J."/>
        </authorList>
    </citation>
    <scope>NUCLEOTIDE SEQUENCE</scope>
    <source>
        <strain evidence="3">Dzin_1.0</strain>
    </source>
</reference>
<accession>A0A9D5C0D9</accession>
<dbReference type="InterPro" id="IPR040358">
    <property type="entry name" value="At4g22758-like"/>
</dbReference>
<dbReference type="PANTHER" id="PTHR33270:SF24">
    <property type="entry name" value="EXPRESSED PROTEIN"/>
    <property type="match status" value="1"/>
</dbReference>
<feature type="compositionally biased region" description="Basic and acidic residues" evidence="1">
    <location>
        <begin position="142"/>
        <end position="155"/>
    </location>
</feature>
<proteinExistence type="predicted"/>
<evidence type="ECO:0000256" key="1">
    <source>
        <dbReference type="SAM" id="MobiDB-lite"/>
    </source>
</evidence>
<dbReference type="PANTHER" id="PTHR33270">
    <property type="entry name" value="BNAC05G50380D PROTEIN"/>
    <property type="match status" value="1"/>
</dbReference>
<sequence length="273" mass="29766">MAYMGMAAPGGGPFPRVTSAGPTTNYPHPSNYPSSFLLKLPILPPDKPTIPTPDGKIVNNHKSIPFSVPGRFLETSHVRTLMRSLGLYGPQNSSFYRAIPSSPPPDHAYPLRNPNPLDPLWPRSPAMSGRSASFHGSPTSDRAIKIRRPESHPDLPRSPADTIRAGGAPAQRLMKLLLNVTVQQSPGPVQVMMSPESTVADFVRAAVEAYVREGRRPLLATSDPKAFELHYSQYSLESLNPTEKLMNLGSRNFFLCSKATKNPTNKMTVQSSA</sequence>
<gene>
    <name evidence="3" type="ORF">J5N97_029282</name>
</gene>
<reference evidence="3" key="1">
    <citation type="submission" date="2021-03" db="EMBL/GenBank/DDBJ databases">
        <authorList>
            <person name="Li Z."/>
            <person name="Yang C."/>
        </authorList>
    </citation>
    <scope>NUCLEOTIDE SEQUENCE</scope>
    <source>
        <strain evidence="3">Dzin_1.0</strain>
        <tissue evidence="3">Leaf</tissue>
    </source>
</reference>
<evidence type="ECO:0000313" key="3">
    <source>
        <dbReference type="EMBL" id="KAJ0964160.1"/>
    </source>
</evidence>
<comment type="caution">
    <text evidence="3">The sequence shown here is derived from an EMBL/GenBank/DDBJ whole genome shotgun (WGS) entry which is preliminary data.</text>
</comment>
<dbReference type="InterPro" id="IPR055482">
    <property type="entry name" value="DUF7054"/>
</dbReference>
<evidence type="ECO:0000259" key="2">
    <source>
        <dbReference type="Pfam" id="PF23156"/>
    </source>
</evidence>
<protein>
    <recommendedName>
        <fullName evidence="2">DUF7054 domain-containing protein</fullName>
    </recommendedName>
</protein>
<dbReference type="EMBL" id="JAGGNH010000009">
    <property type="protein sequence ID" value="KAJ0964160.1"/>
    <property type="molecule type" value="Genomic_DNA"/>
</dbReference>
<keyword evidence="4" id="KW-1185">Reference proteome</keyword>
<feature type="compositionally biased region" description="Polar residues" evidence="1">
    <location>
        <begin position="130"/>
        <end position="140"/>
    </location>
</feature>
<feature type="region of interest" description="Disordered" evidence="1">
    <location>
        <begin position="113"/>
        <end position="162"/>
    </location>
</feature>
<dbReference type="Pfam" id="PF23156">
    <property type="entry name" value="DUF7054"/>
    <property type="match status" value="1"/>
</dbReference>
<name>A0A9D5C0D9_9LILI</name>
<dbReference type="Proteomes" id="UP001085076">
    <property type="component" value="Miscellaneous, Linkage group lg09"/>
</dbReference>
<dbReference type="OrthoDB" id="651546at2759"/>
<feature type="domain" description="DUF7054" evidence="2">
    <location>
        <begin position="173"/>
        <end position="256"/>
    </location>
</feature>